<dbReference type="Proteomes" id="UP001188597">
    <property type="component" value="Unassembled WGS sequence"/>
</dbReference>
<feature type="compositionally biased region" description="Basic and acidic residues" evidence="1">
    <location>
        <begin position="13"/>
        <end position="27"/>
    </location>
</feature>
<protein>
    <submittedName>
        <fullName evidence="3">Uncharacterized protein</fullName>
    </submittedName>
</protein>
<feature type="transmembrane region" description="Helical" evidence="2">
    <location>
        <begin position="41"/>
        <end position="60"/>
    </location>
</feature>
<evidence type="ECO:0000313" key="4">
    <source>
        <dbReference type="Proteomes" id="UP001188597"/>
    </source>
</evidence>
<evidence type="ECO:0000256" key="2">
    <source>
        <dbReference type="SAM" id="Phobius"/>
    </source>
</evidence>
<comment type="caution">
    <text evidence="3">The sequence shown here is derived from an EMBL/GenBank/DDBJ whole genome shotgun (WGS) entry which is preliminary data.</text>
</comment>
<dbReference type="PANTHER" id="PTHR34558:SF16">
    <property type="match status" value="1"/>
</dbReference>
<dbReference type="EMBL" id="JAVXUP010000183">
    <property type="protein sequence ID" value="KAK3035124.1"/>
    <property type="molecule type" value="Genomic_DNA"/>
</dbReference>
<keyword evidence="2" id="KW-1133">Transmembrane helix</keyword>
<dbReference type="AlphaFoldDB" id="A0AA88WXD6"/>
<dbReference type="PANTHER" id="PTHR34558">
    <property type="entry name" value="EXPRESSED PROTEIN"/>
    <property type="match status" value="1"/>
</dbReference>
<sequence length="119" mass="13071">MHVPAPSPVPFEAGDKSEVGEPPEIREIKRHHSHAVAGGDVILGGLATAMVAAVFCYIRVTRKHHDSTPPKTMPILNLIITDVINQTENQEQLIHRNLVISYHPLQSSKASAQAPHFIF</sequence>
<feature type="region of interest" description="Disordered" evidence="1">
    <location>
        <begin position="1"/>
        <end position="31"/>
    </location>
</feature>
<name>A0AA88WXD6_9ASTE</name>
<keyword evidence="4" id="KW-1185">Reference proteome</keyword>
<evidence type="ECO:0000313" key="3">
    <source>
        <dbReference type="EMBL" id="KAK3035124.1"/>
    </source>
</evidence>
<keyword evidence="2" id="KW-0812">Transmembrane</keyword>
<evidence type="ECO:0000256" key="1">
    <source>
        <dbReference type="SAM" id="MobiDB-lite"/>
    </source>
</evidence>
<keyword evidence="2" id="KW-0472">Membrane</keyword>
<accession>A0AA88WXD6</accession>
<proteinExistence type="predicted"/>
<gene>
    <name evidence="3" type="ORF">RJ639_032626</name>
</gene>
<organism evidence="3 4">
    <name type="scientific">Escallonia herrerae</name>
    <dbReference type="NCBI Taxonomy" id="1293975"/>
    <lineage>
        <taxon>Eukaryota</taxon>
        <taxon>Viridiplantae</taxon>
        <taxon>Streptophyta</taxon>
        <taxon>Embryophyta</taxon>
        <taxon>Tracheophyta</taxon>
        <taxon>Spermatophyta</taxon>
        <taxon>Magnoliopsida</taxon>
        <taxon>eudicotyledons</taxon>
        <taxon>Gunneridae</taxon>
        <taxon>Pentapetalae</taxon>
        <taxon>asterids</taxon>
        <taxon>campanulids</taxon>
        <taxon>Escalloniales</taxon>
        <taxon>Escalloniaceae</taxon>
        <taxon>Escallonia</taxon>
    </lineage>
</organism>
<reference evidence="3" key="1">
    <citation type="submission" date="2022-12" db="EMBL/GenBank/DDBJ databases">
        <title>Draft genome assemblies for two species of Escallonia (Escalloniales).</title>
        <authorList>
            <person name="Chanderbali A."/>
            <person name="Dervinis C."/>
            <person name="Anghel I."/>
            <person name="Soltis D."/>
            <person name="Soltis P."/>
            <person name="Zapata F."/>
        </authorList>
    </citation>
    <scope>NUCLEOTIDE SEQUENCE</scope>
    <source>
        <strain evidence="3">UCBG64.0493</strain>
        <tissue evidence="3">Leaf</tissue>
    </source>
</reference>